<feature type="region of interest" description="Disordered" evidence="1">
    <location>
        <begin position="1"/>
        <end position="75"/>
    </location>
</feature>
<evidence type="ECO:0000259" key="2">
    <source>
        <dbReference type="Pfam" id="PF18592"/>
    </source>
</evidence>
<comment type="caution">
    <text evidence="3">The sequence shown here is derived from an EMBL/GenBank/DDBJ whole genome shotgun (WGS) entry which is preliminary data.</text>
</comment>
<dbReference type="Proteomes" id="UP001443914">
    <property type="component" value="Unassembled WGS sequence"/>
</dbReference>
<feature type="compositionally biased region" description="Basic and acidic residues" evidence="1">
    <location>
        <begin position="93"/>
        <end position="103"/>
    </location>
</feature>
<proteinExistence type="predicted"/>
<name>A0AAW1LD75_SAPOF</name>
<dbReference type="GO" id="GO:0016973">
    <property type="term" value="P:poly(A)+ mRNA export from nucleus"/>
    <property type="evidence" value="ECO:0007669"/>
    <property type="project" value="InterPro"/>
</dbReference>
<dbReference type="GO" id="GO:0005634">
    <property type="term" value="C:nucleus"/>
    <property type="evidence" value="ECO:0007669"/>
    <property type="project" value="TreeGrafter"/>
</dbReference>
<reference evidence="3" key="1">
    <citation type="submission" date="2024-03" db="EMBL/GenBank/DDBJ databases">
        <title>WGS assembly of Saponaria officinalis var. Norfolk2.</title>
        <authorList>
            <person name="Jenkins J."/>
            <person name="Shu S."/>
            <person name="Grimwood J."/>
            <person name="Barry K."/>
            <person name="Goodstein D."/>
            <person name="Schmutz J."/>
            <person name="Leebens-Mack J."/>
            <person name="Osbourn A."/>
        </authorList>
    </citation>
    <scope>NUCLEOTIDE SEQUENCE [LARGE SCALE GENOMIC DNA]</scope>
    <source>
        <strain evidence="3">JIC</strain>
    </source>
</reference>
<evidence type="ECO:0000313" key="3">
    <source>
        <dbReference type="EMBL" id="KAK9733473.1"/>
    </source>
</evidence>
<dbReference type="EMBL" id="JBDFQZ010000004">
    <property type="protein sequence ID" value="KAK9733473.1"/>
    <property type="molecule type" value="Genomic_DNA"/>
</dbReference>
<feature type="domain" description="THO1-MOS11 C-terminal" evidence="2">
    <location>
        <begin position="74"/>
        <end position="105"/>
    </location>
</feature>
<accession>A0AAW1LD75</accession>
<gene>
    <name evidence="3" type="ORF">RND81_04G069900</name>
</gene>
<dbReference type="Pfam" id="PF18592">
    <property type="entry name" value="Tho1_MOS11_C"/>
    <property type="match status" value="2"/>
</dbReference>
<organism evidence="3 4">
    <name type="scientific">Saponaria officinalis</name>
    <name type="common">Common soapwort</name>
    <name type="synonym">Lychnis saponaria</name>
    <dbReference type="NCBI Taxonomy" id="3572"/>
    <lineage>
        <taxon>Eukaryota</taxon>
        <taxon>Viridiplantae</taxon>
        <taxon>Streptophyta</taxon>
        <taxon>Embryophyta</taxon>
        <taxon>Tracheophyta</taxon>
        <taxon>Spermatophyta</taxon>
        <taxon>Magnoliopsida</taxon>
        <taxon>eudicotyledons</taxon>
        <taxon>Gunneridae</taxon>
        <taxon>Pentapetalae</taxon>
        <taxon>Caryophyllales</taxon>
        <taxon>Caryophyllaceae</taxon>
        <taxon>Caryophylleae</taxon>
        <taxon>Saponaria</taxon>
    </lineage>
</organism>
<protein>
    <recommendedName>
        <fullName evidence="2">THO1-MOS11 C-terminal domain-containing protein</fullName>
    </recommendedName>
</protein>
<evidence type="ECO:0000313" key="4">
    <source>
        <dbReference type="Proteomes" id="UP001443914"/>
    </source>
</evidence>
<dbReference type="PANTHER" id="PTHR47701">
    <property type="entry name" value="PROTEIN MODIFIER OF SNC1 11"/>
    <property type="match status" value="1"/>
</dbReference>
<keyword evidence="4" id="KW-1185">Reference proteome</keyword>
<evidence type="ECO:0000256" key="1">
    <source>
        <dbReference type="SAM" id="MobiDB-lite"/>
    </source>
</evidence>
<sequence>MATKTQKPSPKNPKIENPDKTLTLKSPNMVDLNHESPLSGDTPHSPADKRNEDSIVGKGASMPLVSPTGGVPNDIDKKMKRAERFGVPVLMSEEEKRNSRAERFGTVTGPKVSKSEEELKRKARAERFGIPVPSADQEEKKKARIERFGSVMKTDDVNNAEEEKKKARALRFSHPQGTAVLHTKGDKDSVAKTAIVDNASGGA</sequence>
<dbReference type="AlphaFoldDB" id="A0AAW1LD75"/>
<dbReference type="InterPro" id="IPR044209">
    <property type="entry name" value="MOS11"/>
</dbReference>
<dbReference type="InterPro" id="IPR040746">
    <property type="entry name" value="THO1_MOS11_C"/>
</dbReference>
<feature type="region of interest" description="Disordered" evidence="1">
    <location>
        <begin position="90"/>
        <end position="118"/>
    </location>
</feature>
<feature type="compositionally biased region" description="Basic and acidic residues" evidence="1">
    <location>
        <begin position="156"/>
        <end position="165"/>
    </location>
</feature>
<feature type="region of interest" description="Disordered" evidence="1">
    <location>
        <begin position="156"/>
        <end position="186"/>
    </location>
</feature>
<feature type="compositionally biased region" description="Basic and acidic residues" evidence="1">
    <location>
        <begin position="46"/>
        <end position="55"/>
    </location>
</feature>
<dbReference type="PANTHER" id="PTHR47701:SF2">
    <property type="entry name" value="PROTEIN MODIFIER OF SNC1 11"/>
    <property type="match status" value="1"/>
</dbReference>
<feature type="domain" description="THO1-MOS11 C-terminal" evidence="2">
    <location>
        <begin position="120"/>
        <end position="149"/>
    </location>
</feature>